<reference evidence="9 10" key="1">
    <citation type="submission" date="2017-04" db="EMBL/GenBank/DDBJ databases">
        <authorList>
            <person name="Afonso C.L."/>
            <person name="Miller P.J."/>
            <person name="Scott M.A."/>
            <person name="Spackman E."/>
            <person name="Goraichik I."/>
            <person name="Dimitrov K.M."/>
            <person name="Suarez D.L."/>
            <person name="Swayne D.E."/>
        </authorList>
    </citation>
    <scope>NUCLEOTIDE SEQUENCE [LARGE SCALE GENOMIC DNA]</scope>
    <source>
        <strain evidence="9 10">DSM 23236</strain>
    </source>
</reference>
<proteinExistence type="inferred from homology"/>
<dbReference type="GO" id="GO:0003774">
    <property type="term" value="F:cytoskeletal motor activity"/>
    <property type="evidence" value="ECO:0007669"/>
    <property type="project" value="InterPro"/>
</dbReference>
<evidence type="ECO:0000313" key="9">
    <source>
        <dbReference type="EMBL" id="SMC27696.1"/>
    </source>
</evidence>
<keyword evidence="9" id="KW-0282">Flagellum</keyword>
<keyword evidence="9" id="KW-0969">Cilium</keyword>
<keyword evidence="3 8" id="KW-0732">Signal</keyword>
<dbReference type="PANTHER" id="PTHR34933:SF1">
    <property type="entry name" value="FLAGELLAR L-RING PROTEIN"/>
    <property type="match status" value="1"/>
</dbReference>
<comment type="function">
    <text evidence="1 7">Assembles around the rod to form the L-ring and probably protects the motor/basal body from shearing forces during rotation.</text>
</comment>
<protein>
    <recommendedName>
        <fullName evidence="7">Flagellar L-ring protein</fullName>
    </recommendedName>
    <alternativeName>
        <fullName evidence="7">Basal body L-ring protein</fullName>
    </alternativeName>
</protein>
<dbReference type="PANTHER" id="PTHR34933">
    <property type="entry name" value="FLAGELLAR L-RING PROTEIN"/>
    <property type="match status" value="1"/>
</dbReference>
<comment type="subunit">
    <text evidence="7">The basal body constitutes a major portion of the flagellar organelle and consists of four rings (L,P,S, and M) mounted on a central rod.</text>
</comment>
<evidence type="ECO:0000256" key="1">
    <source>
        <dbReference type="ARBA" id="ARBA00002591"/>
    </source>
</evidence>
<evidence type="ECO:0000256" key="4">
    <source>
        <dbReference type="ARBA" id="ARBA00023136"/>
    </source>
</evidence>
<dbReference type="GO" id="GO:0071973">
    <property type="term" value="P:bacterial-type flagellum-dependent cell motility"/>
    <property type="evidence" value="ECO:0007669"/>
    <property type="project" value="InterPro"/>
</dbReference>
<evidence type="ECO:0000256" key="8">
    <source>
        <dbReference type="SAM" id="SignalP"/>
    </source>
</evidence>
<gene>
    <name evidence="7" type="primary">flgH</name>
    <name evidence="9" type="ORF">SAMN02745857_02944</name>
</gene>
<accession>A0A1W1XUX0</accession>
<evidence type="ECO:0000256" key="3">
    <source>
        <dbReference type="ARBA" id="ARBA00022729"/>
    </source>
</evidence>
<name>A0A1W1XUX0_9NEIS</name>
<dbReference type="RefSeq" id="WP_084091572.1">
    <property type="nucleotide sequence ID" value="NZ_FWXD01000018.1"/>
</dbReference>
<dbReference type="Pfam" id="PF02107">
    <property type="entry name" value="FlgH"/>
    <property type="match status" value="1"/>
</dbReference>
<dbReference type="OrthoDB" id="9789463at2"/>
<keyword evidence="9" id="KW-0966">Cell projection</keyword>
<feature type="signal peptide" evidence="8">
    <location>
        <begin position="1"/>
        <end position="22"/>
    </location>
</feature>
<dbReference type="InterPro" id="IPR000527">
    <property type="entry name" value="Flag_Lring"/>
</dbReference>
<keyword evidence="5 7" id="KW-0975">Bacterial flagellum</keyword>
<evidence type="ECO:0000256" key="2">
    <source>
        <dbReference type="ARBA" id="ARBA00006929"/>
    </source>
</evidence>
<sequence length="192" mass="21170">MNRYVTVACALLLCASVESVWAEALYNEQTYHAYVADRRAYRAGDLLTVMVVENSTAATTADTSASRNNDVGLKLDYDNRVKHGASLQVGNDFDAQGRVQRSGRLLAQITVNVVAVRQNGDLEVNGRQMLDINDEKQEILLQGVVRPADVDKGNTVLSSRLGEASIRYAGQGELADRQKPSWWSRLLTVLGW</sequence>
<evidence type="ECO:0000256" key="5">
    <source>
        <dbReference type="ARBA" id="ARBA00023143"/>
    </source>
</evidence>
<dbReference type="EMBL" id="FWXD01000018">
    <property type="protein sequence ID" value="SMC27696.1"/>
    <property type="molecule type" value="Genomic_DNA"/>
</dbReference>
<feature type="chain" id="PRO_5010729853" description="Flagellar L-ring protein" evidence="8">
    <location>
        <begin position="23"/>
        <end position="192"/>
    </location>
</feature>
<dbReference type="Proteomes" id="UP000192761">
    <property type="component" value="Unassembled WGS sequence"/>
</dbReference>
<dbReference type="HAMAP" id="MF_00415">
    <property type="entry name" value="FlgH"/>
    <property type="match status" value="1"/>
</dbReference>
<keyword evidence="4 7" id="KW-0472">Membrane</keyword>
<dbReference type="PRINTS" id="PR01008">
    <property type="entry name" value="FLGLRINGFLGH"/>
</dbReference>
<dbReference type="GO" id="GO:0009427">
    <property type="term" value="C:bacterial-type flagellum basal body, distal rod, L ring"/>
    <property type="evidence" value="ECO:0007669"/>
    <property type="project" value="InterPro"/>
</dbReference>
<dbReference type="AlphaFoldDB" id="A0A1W1XUX0"/>
<evidence type="ECO:0000256" key="7">
    <source>
        <dbReference type="HAMAP-Rule" id="MF_00415"/>
    </source>
</evidence>
<evidence type="ECO:0000256" key="6">
    <source>
        <dbReference type="ARBA" id="ARBA00023237"/>
    </source>
</evidence>
<organism evidence="9 10">
    <name type="scientific">Andreprevotia lacus DSM 23236</name>
    <dbReference type="NCBI Taxonomy" id="1121001"/>
    <lineage>
        <taxon>Bacteria</taxon>
        <taxon>Pseudomonadati</taxon>
        <taxon>Pseudomonadota</taxon>
        <taxon>Betaproteobacteria</taxon>
        <taxon>Neisseriales</taxon>
        <taxon>Chitinibacteraceae</taxon>
        <taxon>Andreprevotia</taxon>
    </lineage>
</organism>
<comment type="similarity">
    <text evidence="2 7">Belongs to the FlgH family.</text>
</comment>
<evidence type="ECO:0000313" key="10">
    <source>
        <dbReference type="Proteomes" id="UP000192761"/>
    </source>
</evidence>
<keyword evidence="6 7" id="KW-0998">Cell outer membrane</keyword>
<dbReference type="STRING" id="1121001.SAMN02745857_02944"/>
<comment type="subcellular location">
    <subcellularLocation>
        <location evidence="7">Cell outer membrane</location>
    </subcellularLocation>
    <subcellularLocation>
        <location evidence="7">Bacterial flagellum basal body</location>
    </subcellularLocation>
</comment>
<keyword evidence="10" id="KW-1185">Reference proteome</keyword>
<dbReference type="GO" id="GO:0009279">
    <property type="term" value="C:cell outer membrane"/>
    <property type="evidence" value="ECO:0007669"/>
    <property type="project" value="UniProtKB-SubCell"/>
</dbReference>